<keyword evidence="1" id="KW-0460">Magnesium</keyword>
<dbReference type="InterPro" id="IPR049139">
    <property type="entry name" value="TERT_C"/>
</dbReference>
<keyword evidence="1" id="KW-0479">Metal-binding</keyword>
<comment type="subcellular location">
    <subcellularLocation>
        <location evidence="1">Nucleus</location>
        <location evidence="1">Nucleolus</location>
    </subcellularLocation>
    <subcellularLocation>
        <location evidence="1">Nucleus</location>
        <location evidence="1">Nucleoplasm</location>
    </subcellularLocation>
    <subcellularLocation>
        <location evidence="1">Nucleus</location>
    </subcellularLocation>
    <subcellularLocation>
        <location evidence="1">Chromosome</location>
        <location evidence="1">Telomere</location>
    </subcellularLocation>
    <subcellularLocation>
        <location evidence="1">Cytoplasm</location>
    </subcellularLocation>
    <subcellularLocation>
        <location evidence="1">Nucleus</location>
        <location evidence="1">PML body</location>
    </subcellularLocation>
    <text evidence="1">Shuttling between nuclear and cytoplasm depends on cell cycle, phosphorylation states, transformation and DNA damage. Diffuse localization in the nucleoplasm. Enriched in nucleoli of certain cell types. Translocated to the cytoplasm via nuclear pores in a CRM1/RAN-dependent manner involving oxidative stress-mediated phosphorylation at Tyr. Dephosphorylation at this site by SHP2 retains TERT in the nucleus. Translocated to the nucleus by phosphorylation by AKT.</text>
</comment>
<dbReference type="InterPro" id="IPR003545">
    <property type="entry name" value="Telomerase_RT"/>
</dbReference>
<dbReference type="GeneID" id="102000399"/>
<evidence type="ECO:0000256" key="2">
    <source>
        <dbReference type="SAM" id="MobiDB-lite"/>
    </source>
</evidence>
<comment type="domain">
    <text evidence="1">The RNA-interacting domain 2 (RD2) is essential for both interaction with the CR4-CR5 domain of TERC and for DNA synthesis.</text>
</comment>
<dbReference type="Gene3D" id="3.30.70.2630">
    <property type="match status" value="1"/>
</dbReference>
<comment type="domain">
    <text evidence="1">The primer grip sequence in the RT domain is required for telomerase activity and for stable association with short telomeric primers.</text>
</comment>
<dbReference type="Pfam" id="PF21399">
    <property type="entry name" value="TERT_C"/>
    <property type="match status" value="1"/>
</dbReference>
<evidence type="ECO:0000313" key="4">
    <source>
        <dbReference type="Proteomes" id="UP000694915"/>
    </source>
</evidence>
<comment type="similarity">
    <text evidence="1">Belongs to the reverse transcriptase family. Telomerase subfamily.</text>
</comment>
<dbReference type="Proteomes" id="UP000694915">
    <property type="component" value="Unplaced"/>
</dbReference>
<dbReference type="InterPro" id="IPR000477">
    <property type="entry name" value="RT_dom"/>
</dbReference>
<keyword evidence="1" id="KW-0808">Transferase</keyword>
<evidence type="ECO:0000259" key="3">
    <source>
        <dbReference type="PROSITE" id="PS50878"/>
    </source>
</evidence>
<keyword evidence="1" id="KW-0695">RNA-directed DNA polymerase</keyword>
<dbReference type="PANTHER" id="PTHR12066:SF0">
    <property type="entry name" value="TELOMERASE REVERSE TRANSCRIPTASE"/>
    <property type="match status" value="1"/>
</dbReference>
<evidence type="ECO:0000256" key="1">
    <source>
        <dbReference type="RuleBase" id="RU365061"/>
    </source>
</evidence>
<dbReference type="EC" id="2.7.7.49" evidence="1"/>
<dbReference type="Pfam" id="PF00078">
    <property type="entry name" value="RVT_1"/>
    <property type="match status" value="1"/>
</dbReference>
<gene>
    <name evidence="5" type="primary">LOC102000399</name>
</gene>
<comment type="catalytic activity">
    <reaction evidence="1">
        <text>DNA(n) + a 2'-deoxyribonucleoside 5'-triphosphate = DNA(n+1) + diphosphate</text>
        <dbReference type="Rhea" id="RHEA:22508"/>
        <dbReference type="Rhea" id="RHEA-COMP:17339"/>
        <dbReference type="Rhea" id="RHEA-COMP:17340"/>
        <dbReference type="ChEBI" id="CHEBI:33019"/>
        <dbReference type="ChEBI" id="CHEBI:61560"/>
        <dbReference type="ChEBI" id="CHEBI:173112"/>
        <dbReference type="EC" id="2.7.7.49"/>
    </reaction>
</comment>
<dbReference type="CDD" id="cd01648">
    <property type="entry name" value="TERT"/>
    <property type="match status" value="1"/>
</dbReference>
<dbReference type="Gene3D" id="1.10.357.90">
    <property type="match status" value="1"/>
</dbReference>
<keyword evidence="1" id="KW-0548">Nucleotidyltransferase</keyword>
<keyword evidence="1" id="KW-0779">Telomere</keyword>
<feature type="domain" description="Reverse transcriptase" evidence="3">
    <location>
        <begin position="1"/>
        <end position="203"/>
    </location>
</feature>
<reference evidence="5" key="1">
    <citation type="submission" date="2025-08" db="UniProtKB">
        <authorList>
            <consortium name="RefSeq"/>
        </authorList>
    </citation>
    <scope>IDENTIFICATION</scope>
</reference>
<keyword evidence="4" id="KW-1185">Reference proteome</keyword>
<comment type="domain">
    <text evidence="1">The RNA-interacting domain 1 (RD1)/N-terminal extension (NTE) is required for interaction with the pseudoknot-template domain of each of TERC dimers. It contains anchor sites that bind primer nucleotides upstream of the RNA-DNA hybrid and is thus an essential determinant of repeat addition processivity.</text>
</comment>
<dbReference type="RefSeq" id="XP_026645852.1">
    <property type="nucleotide sequence ID" value="XM_026790051.1"/>
</dbReference>
<name>A0ABM1UV40_MICOH</name>
<sequence>MYHIGQEPQQSAPPSLETAAPNPPSPATPPHVGRAATCTKASNSSPPGDIGPLLSLACLSSYSGEQPLTHHAAASDLNHPPPRCYVQCQGIPQGSSLSTLLFSLCFRDMENKLLAEVQQVNAFFLPLQGLLLRFVDDFLLVTPHLVQAKAFLGALVHGIPEYGCRINLQKTMVNFPMETGTLDGAAPHQLPARCLFPWCGLLLDTQTLEVFCDYTSYTRTSVKASLTFQRTFKAGRNTRHKLLAILRLKCHSLFLDLQISRWAATSSVNSLQTICINVYKIFLLQAYSFHACVLQLPFDQHVRKNPVFFLGMITSTVSCCYSVLKVKNTGVTLGANGASGLFPLEAAHWLCYQAFLIKLTGHSAVYRCLLGPLMATQKQLCRKLPAATMASLRAAADPALSTDFETILD</sequence>
<comment type="function">
    <text evidence="1">Telomerase is a ribonucleoprotein enzyme essential for the replication of chromosome termini in most eukaryotes. Active in progenitor and cancer cells. Inactive, or very low activity, in normal somatic cells. Catalytic component of the teleromerase holoenzyme complex whose main activity is the elongation of telomeres by acting as a reverse transcriptase that adds simple sequence repeats to chromosome ends by copying a template sequence within the RNA component of the enzyme. Catalyzes the RNA-dependent extension of 3'-chromosomal termini with the 6-nucleotide telomeric repeat unit, 5'-TTAGGG-3'. The catalytic cycle involves primer binding, primer extension and release of product once the template boundary has been reached or nascent product translocation followed by further extension. More active on substrates containing 2 or 3 telomeric repeats. Telomerase activity is regulated by a number of factors including telomerase complex-associated proteins, chaperones and polypeptide modifiers. Modulates Wnt signaling. Plays important roles in aging and antiapoptosis.</text>
</comment>
<accession>A0ABM1UV40</accession>
<dbReference type="PANTHER" id="PTHR12066">
    <property type="entry name" value="TELOMERASE REVERSE TRANSCRIPTASE"/>
    <property type="match status" value="1"/>
</dbReference>
<dbReference type="PRINTS" id="PR01365">
    <property type="entry name" value="TELOMERASERT"/>
</dbReference>
<protein>
    <recommendedName>
        <fullName evidence="1">Telomerase reverse transcriptase</fullName>
        <ecNumber evidence="1">2.7.7.49</ecNumber>
    </recommendedName>
    <alternativeName>
        <fullName evidence="1">Telomerase catalytic subunit</fullName>
    </alternativeName>
</protein>
<evidence type="ECO:0000313" key="5">
    <source>
        <dbReference type="RefSeq" id="XP_026645852.1"/>
    </source>
</evidence>
<organism evidence="4 5">
    <name type="scientific">Microtus ochrogaster</name>
    <name type="common">Prairie vole</name>
    <dbReference type="NCBI Taxonomy" id="79684"/>
    <lineage>
        <taxon>Eukaryota</taxon>
        <taxon>Metazoa</taxon>
        <taxon>Chordata</taxon>
        <taxon>Craniata</taxon>
        <taxon>Vertebrata</taxon>
        <taxon>Euteleostomi</taxon>
        <taxon>Mammalia</taxon>
        <taxon>Eutheria</taxon>
        <taxon>Euarchontoglires</taxon>
        <taxon>Glires</taxon>
        <taxon>Rodentia</taxon>
        <taxon>Myomorpha</taxon>
        <taxon>Muroidea</taxon>
        <taxon>Cricetidae</taxon>
        <taxon>Arvicolinae</taxon>
        <taxon>Microtus</taxon>
    </lineage>
</organism>
<keyword evidence="1" id="KW-0158">Chromosome</keyword>
<feature type="region of interest" description="Disordered" evidence="2">
    <location>
        <begin position="1"/>
        <end position="46"/>
    </location>
</feature>
<keyword evidence="1" id="KW-0539">Nucleus</keyword>
<proteinExistence type="inferred from homology"/>
<dbReference type="PROSITE" id="PS50878">
    <property type="entry name" value="RT_POL"/>
    <property type="match status" value="1"/>
</dbReference>